<name>A0AAE3AWY6_9FIRM</name>
<dbReference type="RefSeq" id="WP_021914227.1">
    <property type="nucleotide sequence ID" value="NZ_JAJEQF010000033.1"/>
</dbReference>
<dbReference type="Proteomes" id="UP001199355">
    <property type="component" value="Unassembled WGS sequence"/>
</dbReference>
<protein>
    <submittedName>
        <fullName evidence="2">Uncharacterized protein</fullName>
    </submittedName>
</protein>
<organism evidence="2 3">
    <name type="scientific">Gallintestinimicrobium propionicum</name>
    <dbReference type="NCBI Taxonomy" id="2981770"/>
    <lineage>
        <taxon>Bacteria</taxon>
        <taxon>Bacillati</taxon>
        <taxon>Bacillota</taxon>
        <taxon>Clostridia</taxon>
        <taxon>Lachnospirales</taxon>
        <taxon>Lachnospiraceae</taxon>
        <taxon>Gallintestinimicrobium</taxon>
    </lineage>
</organism>
<reference evidence="2 3" key="1">
    <citation type="submission" date="2021-10" db="EMBL/GenBank/DDBJ databases">
        <title>Anaerobic single-cell dispensing facilitates the cultivation of human gut bacteria.</title>
        <authorList>
            <person name="Afrizal A."/>
        </authorList>
    </citation>
    <scope>NUCLEOTIDE SEQUENCE [LARGE SCALE GENOMIC DNA]</scope>
    <source>
        <strain evidence="2 3">CLA-AA-H244</strain>
    </source>
</reference>
<evidence type="ECO:0000256" key="1">
    <source>
        <dbReference type="SAM" id="MobiDB-lite"/>
    </source>
</evidence>
<accession>A0AAE3AWY6</accession>
<keyword evidence="3" id="KW-1185">Reference proteome</keyword>
<evidence type="ECO:0000313" key="2">
    <source>
        <dbReference type="EMBL" id="MCC2168340.1"/>
    </source>
</evidence>
<proteinExistence type="predicted"/>
<comment type="caution">
    <text evidence="2">The sequence shown here is derived from an EMBL/GenBank/DDBJ whole genome shotgun (WGS) entry which is preliminary data.</text>
</comment>
<evidence type="ECO:0000313" key="3">
    <source>
        <dbReference type="Proteomes" id="UP001199355"/>
    </source>
</evidence>
<feature type="region of interest" description="Disordered" evidence="1">
    <location>
        <begin position="74"/>
        <end position="112"/>
    </location>
</feature>
<dbReference type="EMBL" id="JAJEQF010000033">
    <property type="protein sequence ID" value="MCC2168340.1"/>
    <property type="molecule type" value="Genomic_DNA"/>
</dbReference>
<sequence>MEDSLFWGIPKSAYESADRMLTLARKGGIRQHLLGDTSRIRHGTIEDQSVDEYCNFLQTKLCCEILQLEGADMSAQDETASDGLAAEQGEKTTPAACCREEQKGRNAGWTAE</sequence>
<gene>
    <name evidence="2" type="ORF">LKD45_11690</name>
</gene>
<dbReference type="AlphaFoldDB" id="A0AAE3AWY6"/>